<sequence>MQISTMGMFQNAVTSFNDLQNNIAKTINQVDTGLALTSPADNPAAASQVLVITQNKNLNTQYALNGQNATNALSTADGVLSGVSNLLQSLKSTIVQAGNGSLNASDRNTIVQQFQSGINQLLNLSNSTDGNGNYLFSGSATGSAGYVATANGAQYVGNQEVQLLQVDASQQIAVTVPGNNVFGNIPVSANAFFGIPNANNTSTATISAGTVTNAASVTGDNYSINFTSATQYDVLDTTTGATVASAQPYTSGTAITFGGMQITITDGASPTTGVPAAGDKFAVQPGNQNIFQALTNVITALKSFSTATQGDGTNFANALAQANTSIDASLSNVLTVRDQLGNSMQQVTSLKLVSDTTNISYATSLSSLQDVNYAQAISQLSLEQFTYQAAQKAFAGTSQLSLISMLPVA</sequence>
<dbReference type="RefSeq" id="WP_133324883.1">
    <property type="nucleotide sequence ID" value="NZ_SMYL01000001.1"/>
</dbReference>
<dbReference type="GO" id="GO:0071973">
    <property type="term" value="P:bacterial-type flagellum-dependent cell motility"/>
    <property type="evidence" value="ECO:0007669"/>
    <property type="project" value="InterPro"/>
</dbReference>
<dbReference type="PANTHER" id="PTHR42792">
    <property type="entry name" value="FLAGELLIN"/>
    <property type="match status" value="1"/>
</dbReference>
<evidence type="ECO:0000256" key="1">
    <source>
        <dbReference type="ARBA" id="ARBA00004365"/>
    </source>
</evidence>
<dbReference type="AlphaFoldDB" id="A0A4R5W7S4"/>
<dbReference type="Gene3D" id="1.20.1330.10">
    <property type="entry name" value="f41 fragment of flagellin, N-terminal domain"/>
    <property type="match status" value="2"/>
</dbReference>
<evidence type="ECO:0000259" key="5">
    <source>
        <dbReference type="Pfam" id="PF00669"/>
    </source>
</evidence>
<dbReference type="Pfam" id="PF21158">
    <property type="entry name" value="flgK_1st_1"/>
    <property type="match status" value="1"/>
</dbReference>
<dbReference type="GO" id="GO:0009424">
    <property type="term" value="C:bacterial-type flagellum hook"/>
    <property type="evidence" value="ECO:0007669"/>
    <property type="project" value="InterPro"/>
</dbReference>
<dbReference type="GO" id="GO:0005198">
    <property type="term" value="F:structural molecule activity"/>
    <property type="evidence" value="ECO:0007669"/>
    <property type="project" value="InterPro"/>
</dbReference>
<comment type="similarity">
    <text evidence="3">Belongs to the bacterial flagellin family.</text>
</comment>
<comment type="caution">
    <text evidence="7">The sequence shown here is derived from an EMBL/GenBank/DDBJ whole genome shotgun (WGS) entry which is preliminary data.</text>
</comment>
<name>A0A4R5W7S4_9BURK</name>
<dbReference type="InterPro" id="IPR013384">
    <property type="entry name" value="Flagell_FlgL"/>
</dbReference>
<evidence type="ECO:0000256" key="4">
    <source>
        <dbReference type="ARBA" id="ARBA00023143"/>
    </source>
</evidence>
<dbReference type="InterPro" id="IPR049119">
    <property type="entry name" value="FlgK_D2-like"/>
</dbReference>
<keyword evidence="7" id="KW-0966">Cell projection</keyword>
<keyword evidence="4" id="KW-0975">Bacterial flagellum</keyword>
<accession>A0A4R5W7S4</accession>
<reference evidence="7 8" key="1">
    <citation type="submission" date="2019-03" db="EMBL/GenBank/DDBJ databases">
        <title>Sapientia aquatica gen. nov., sp. nov., isolated from a crater lake.</title>
        <authorList>
            <person name="Felfoldi T."/>
            <person name="Szabo A."/>
            <person name="Toth E."/>
            <person name="Schumann P."/>
            <person name="Keki Z."/>
            <person name="Marialigeti K."/>
            <person name="Mathe I."/>
        </authorList>
    </citation>
    <scope>NUCLEOTIDE SEQUENCE [LARGE SCALE GENOMIC DNA]</scope>
    <source>
        <strain evidence="7 8">SA-152</strain>
    </source>
</reference>
<dbReference type="Proteomes" id="UP000294829">
    <property type="component" value="Unassembled WGS sequence"/>
</dbReference>
<proteinExistence type="inferred from homology"/>
<dbReference type="SUPFAM" id="SSF64518">
    <property type="entry name" value="Phase 1 flagellin"/>
    <property type="match status" value="1"/>
</dbReference>
<dbReference type="InterPro" id="IPR001029">
    <property type="entry name" value="Flagellin_N"/>
</dbReference>
<protein>
    <submittedName>
        <fullName evidence="7">Flagellar hook-associated protein 3</fullName>
    </submittedName>
</protein>
<dbReference type="EMBL" id="SMYL01000001">
    <property type="protein sequence ID" value="TDK68325.1"/>
    <property type="molecule type" value="Genomic_DNA"/>
</dbReference>
<evidence type="ECO:0000313" key="8">
    <source>
        <dbReference type="Proteomes" id="UP000294829"/>
    </source>
</evidence>
<keyword evidence="7" id="KW-0969">Cilium</keyword>
<feature type="domain" description="Flagellin N-terminal" evidence="5">
    <location>
        <begin position="3"/>
        <end position="141"/>
    </location>
</feature>
<keyword evidence="8" id="KW-1185">Reference proteome</keyword>
<organism evidence="7 8">
    <name type="scientific">Sapientia aquatica</name>
    <dbReference type="NCBI Taxonomy" id="1549640"/>
    <lineage>
        <taxon>Bacteria</taxon>
        <taxon>Pseudomonadati</taxon>
        <taxon>Pseudomonadota</taxon>
        <taxon>Betaproteobacteria</taxon>
        <taxon>Burkholderiales</taxon>
        <taxon>Oxalobacteraceae</taxon>
        <taxon>Sapientia</taxon>
    </lineage>
</organism>
<comment type="subcellular location">
    <subcellularLocation>
        <location evidence="1">Bacterial flagellum</location>
    </subcellularLocation>
    <subcellularLocation>
        <location evidence="2">Secreted</location>
    </subcellularLocation>
</comment>
<evidence type="ECO:0000259" key="6">
    <source>
        <dbReference type="Pfam" id="PF21158"/>
    </source>
</evidence>
<evidence type="ECO:0000313" key="7">
    <source>
        <dbReference type="EMBL" id="TDK68325.1"/>
    </source>
</evidence>
<evidence type="ECO:0000256" key="2">
    <source>
        <dbReference type="ARBA" id="ARBA00004613"/>
    </source>
</evidence>
<dbReference type="Pfam" id="PF00669">
    <property type="entry name" value="Flagellin_N"/>
    <property type="match status" value="1"/>
</dbReference>
<dbReference type="OrthoDB" id="9768249at2"/>
<keyword evidence="7" id="KW-0282">Flagellum</keyword>
<dbReference type="GO" id="GO:0005576">
    <property type="term" value="C:extracellular region"/>
    <property type="evidence" value="ECO:0007669"/>
    <property type="project" value="UniProtKB-SubCell"/>
</dbReference>
<dbReference type="PANTHER" id="PTHR42792:SF1">
    <property type="entry name" value="FLAGELLAR HOOK-ASSOCIATED PROTEIN 3"/>
    <property type="match status" value="1"/>
</dbReference>
<dbReference type="NCBIfam" id="TIGR02550">
    <property type="entry name" value="flagell_flgL"/>
    <property type="match status" value="1"/>
</dbReference>
<evidence type="ECO:0000256" key="3">
    <source>
        <dbReference type="ARBA" id="ARBA00005709"/>
    </source>
</evidence>
<gene>
    <name evidence="7" type="primary">flgL</name>
    <name evidence="7" type="ORF">E2I14_01940</name>
</gene>
<feature type="domain" description="Flagellar hook-associated protein 1 D2-like" evidence="6">
    <location>
        <begin position="196"/>
        <end position="285"/>
    </location>
</feature>
<dbReference type="InterPro" id="IPR001492">
    <property type="entry name" value="Flagellin"/>
</dbReference>